<dbReference type="SFLD" id="SFLDF00029">
    <property type="entry name" value="phosphoserine_phosphatase"/>
    <property type="match status" value="1"/>
</dbReference>
<evidence type="ECO:0000256" key="7">
    <source>
        <dbReference type="ARBA" id="ARBA00022723"/>
    </source>
</evidence>
<dbReference type="GeneID" id="97240598"/>
<dbReference type="NCBIfam" id="TIGR00338">
    <property type="entry name" value="serB"/>
    <property type="match status" value="1"/>
</dbReference>
<comment type="pathway">
    <text evidence="2">Amino-acid biosynthesis; L-serine biosynthesis; L-serine from 3-phospho-D-glycerate: step 3/3.</text>
</comment>
<accession>A0A162LB50</accession>
<dbReference type="Gene3D" id="3.40.50.1000">
    <property type="entry name" value="HAD superfamily/HAD-like"/>
    <property type="match status" value="1"/>
</dbReference>
<dbReference type="Proteomes" id="UP000075787">
    <property type="component" value="Unassembled WGS sequence"/>
</dbReference>
<organism evidence="15 16">
    <name type="scientific">Tistrella mobilis</name>
    <dbReference type="NCBI Taxonomy" id="171437"/>
    <lineage>
        <taxon>Bacteria</taxon>
        <taxon>Pseudomonadati</taxon>
        <taxon>Pseudomonadota</taxon>
        <taxon>Alphaproteobacteria</taxon>
        <taxon>Geminicoccales</taxon>
        <taxon>Geminicoccaceae</taxon>
        <taxon>Tistrella</taxon>
    </lineage>
</organism>
<keyword evidence="6" id="KW-0028">Amino-acid biosynthesis</keyword>
<evidence type="ECO:0000256" key="11">
    <source>
        <dbReference type="ARBA" id="ARBA00031693"/>
    </source>
</evidence>
<evidence type="ECO:0000256" key="3">
    <source>
        <dbReference type="ARBA" id="ARBA00009184"/>
    </source>
</evidence>
<protein>
    <recommendedName>
        <fullName evidence="5">Phosphoserine phosphatase</fullName>
        <ecNumber evidence="4">3.1.3.3</ecNumber>
    </recommendedName>
    <alternativeName>
        <fullName evidence="11">O-phosphoserine phosphohydrolase</fullName>
    </alternativeName>
</protein>
<evidence type="ECO:0000313" key="15">
    <source>
        <dbReference type="EMBL" id="KYO54211.1"/>
    </source>
</evidence>
<keyword evidence="10" id="KW-0718">Serine biosynthesis</keyword>
<dbReference type="PANTHER" id="PTHR43344:SF2">
    <property type="entry name" value="PHOSPHOSERINE PHOSPHATASE"/>
    <property type="match status" value="1"/>
</dbReference>
<evidence type="ECO:0000256" key="5">
    <source>
        <dbReference type="ARBA" id="ARBA00015196"/>
    </source>
</evidence>
<dbReference type="SFLD" id="SFLDG01136">
    <property type="entry name" value="C1.6:_Phosphoserine_Phosphatas"/>
    <property type="match status" value="1"/>
</dbReference>
<evidence type="ECO:0000256" key="12">
    <source>
        <dbReference type="ARBA" id="ARBA00048138"/>
    </source>
</evidence>
<dbReference type="SFLD" id="SFLDS00003">
    <property type="entry name" value="Haloacid_Dehalogenase"/>
    <property type="match status" value="1"/>
</dbReference>
<dbReference type="GO" id="GO:0006564">
    <property type="term" value="P:L-serine biosynthetic process"/>
    <property type="evidence" value="ECO:0007669"/>
    <property type="project" value="UniProtKB-KW"/>
</dbReference>
<evidence type="ECO:0000256" key="14">
    <source>
        <dbReference type="PIRSR" id="PIRSR604469-1"/>
    </source>
</evidence>
<sequence>MGTVLTLIGDPVKAGSGETVLDQGTIDLVRRAVEAAGHATGTVTALHDGVAVDIAAEGEAAAVRDAAEAALAGAGLPVDAAAQPDGPTRRRRLLVSDMDSTMITCECIDELADFAGVKAEVSAVTERAMRGELDFAEALTARVATLAGLADGVLARAFGERVRLMPGARTLVATMRSQGARAVLVSGGFTYFTARVAALCGFDDHRANILEIEDGRLTGRVIPPILGADAKVEALDHYAGLWAGGPGGALAVGDGANDLPMIVQAGLGVAYHAKPRVAAAAPVRINHGDLTALLYLQGYARDEFLIAD</sequence>
<proteinExistence type="inferred from homology"/>
<comment type="cofactor">
    <cofactor evidence="1">
        <name>Mg(2+)</name>
        <dbReference type="ChEBI" id="CHEBI:18420"/>
    </cofactor>
</comment>
<dbReference type="InterPro" id="IPR023214">
    <property type="entry name" value="HAD_sf"/>
</dbReference>
<dbReference type="OrthoDB" id="9792539at2"/>
<dbReference type="EMBL" id="LPZR01000094">
    <property type="protein sequence ID" value="KYO54211.1"/>
    <property type="molecule type" value="Genomic_DNA"/>
</dbReference>
<comment type="catalytic activity">
    <reaction evidence="12">
        <text>O-phospho-L-serine + H2O = L-serine + phosphate</text>
        <dbReference type="Rhea" id="RHEA:21208"/>
        <dbReference type="ChEBI" id="CHEBI:15377"/>
        <dbReference type="ChEBI" id="CHEBI:33384"/>
        <dbReference type="ChEBI" id="CHEBI:43474"/>
        <dbReference type="ChEBI" id="CHEBI:57524"/>
        <dbReference type="EC" id="3.1.3.3"/>
    </reaction>
</comment>
<evidence type="ECO:0000256" key="8">
    <source>
        <dbReference type="ARBA" id="ARBA00022801"/>
    </source>
</evidence>
<name>A0A162LB50_9PROT</name>
<evidence type="ECO:0000313" key="16">
    <source>
        <dbReference type="Proteomes" id="UP000075787"/>
    </source>
</evidence>
<dbReference type="NCBIfam" id="TIGR01488">
    <property type="entry name" value="HAD-SF-IB"/>
    <property type="match status" value="1"/>
</dbReference>
<evidence type="ECO:0000256" key="4">
    <source>
        <dbReference type="ARBA" id="ARBA00012640"/>
    </source>
</evidence>
<evidence type="ECO:0000256" key="6">
    <source>
        <dbReference type="ARBA" id="ARBA00022605"/>
    </source>
</evidence>
<comment type="caution">
    <text evidence="15">The sequence shown here is derived from an EMBL/GenBank/DDBJ whole genome shotgun (WGS) entry which is preliminary data.</text>
</comment>
<comment type="similarity">
    <text evidence="3">Belongs to the HAD-like hydrolase superfamily. SerB family.</text>
</comment>
<keyword evidence="8" id="KW-0378">Hydrolase</keyword>
<feature type="active site" description="Proton donor" evidence="14">
    <location>
        <position position="99"/>
    </location>
</feature>
<dbReference type="AlphaFoldDB" id="A0A162LB50"/>
<dbReference type="Pfam" id="PF12710">
    <property type="entry name" value="HAD"/>
    <property type="match status" value="1"/>
</dbReference>
<keyword evidence="9" id="KW-0460">Magnesium</keyword>
<dbReference type="SFLD" id="SFLDG01137">
    <property type="entry name" value="C1.6.1:_Phosphoserine_Phosphat"/>
    <property type="match status" value="1"/>
</dbReference>
<evidence type="ECO:0000256" key="9">
    <source>
        <dbReference type="ARBA" id="ARBA00022842"/>
    </source>
</evidence>
<dbReference type="GO" id="GO:0036424">
    <property type="term" value="F:L-phosphoserine phosphatase activity"/>
    <property type="evidence" value="ECO:0007669"/>
    <property type="project" value="InterPro"/>
</dbReference>
<dbReference type="RefSeq" id="WP_062763187.1">
    <property type="nucleotide sequence ID" value="NZ_CP121045.1"/>
</dbReference>
<evidence type="ECO:0000256" key="10">
    <source>
        <dbReference type="ARBA" id="ARBA00023299"/>
    </source>
</evidence>
<gene>
    <name evidence="15" type="ORF">AUP44_25440</name>
</gene>
<evidence type="ECO:0000256" key="2">
    <source>
        <dbReference type="ARBA" id="ARBA00005135"/>
    </source>
</evidence>
<dbReference type="GO" id="GO:0005737">
    <property type="term" value="C:cytoplasm"/>
    <property type="evidence" value="ECO:0007669"/>
    <property type="project" value="TreeGrafter"/>
</dbReference>
<dbReference type="InterPro" id="IPR004469">
    <property type="entry name" value="PSP"/>
</dbReference>
<feature type="active site" description="Nucleophile" evidence="14">
    <location>
        <position position="97"/>
    </location>
</feature>
<reference evidence="15 16" key="1">
    <citation type="submission" date="2015-12" db="EMBL/GenBank/DDBJ databases">
        <title>Genome sequence of Tistrella mobilis MCCC 1A02139.</title>
        <authorList>
            <person name="Lu L."/>
            <person name="Lai Q."/>
            <person name="Shao Z."/>
            <person name="Qian P."/>
        </authorList>
    </citation>
    <scope>NUCLEOTIDE SEQUENCE [LARGE SCALE GENOMIC DNA]</scope>
    <source>
        <strain evidence="15 16">MCCC 1A02139</strain>
    </source>
</reference>
<dbReference type="InterPro" id="IPR036412">
    <property type="entry name" value="HAD-like_sf"/>
</dbReference>
<dbReference type="InterPro" id="IPR050582">
    <property type="entry name" value="HAD-like_SerB"/>
</dbReference>
<comment type="catalytic activity">
    <reaction evidence="13">
        <text>O-phospho-D-serine + H2O = D-serine + phosphate</text>
        <dbReference type="Rhea" id="RHEA:24873"/>
        <dbReference type="ChEBI" id="CHEBI:15377"/>
        <dbReference type="ChEBI" id="CHEBI:35247"/>
        <dbReference type="ChEBI" id="CHEBI:43474"/>
        <dbReference type="ChEBI" id="CHEBI:58680"/>
        <dbReference type="EC" id="3.1.3.3"/>
    </reaction>
</comment>
<evidence type="ECO:0000256" key="1">
    <source>
        <dbReference type="ARBA" id="ARBA00001946"/>
    </source>
</evidence>
<dbReference type="GO" id="GO:0000287">
    <property type="term" value="F:magnesium ion binding"/>
    <property type="evidence" value="ECO:0007669"/>
    <property type="project" value="TreeGrafter"/>
</dbReference>
<evidence type="ECO:0000256" key="13">
    <source>
        <dbReference type="ARBA" id="ARBA00048523"/>
    </source>
</evidence>
<keyword evidence="7" id="KW-0479">Metal-binding</keyword>
<dbReference type="PANTHER" id="PTHR43344">
    <property type="entry name" value="PHOSPHOSERINE PHOSPHATASE"/>
    <property type="match status" value="1"/>
</dbReference>
<dbReference type="SUPFAM" id="SSF56784">
    <property type="entry name" value="HAD-like"/>
    <property type="match status" value="1"/>
</dbReference>
<dbReference type="UniPathway" id="UPA00135">
    <property type="reaction ID" value="UER00198"/>
</dbReference>
<dbReference type="EC" id="3.1.3.3" evidence="4"/>